<feature type="transmembrane region" description="Helical" evidence="3">
    <location>
        <begin position="338"/>
        <end position="365"/>
    </location>
</feature>
<dbReference type="InterPro" id="IPR029787">
    <property type="entry name" value="Nucleotide_cyclase"/>
</dbReference>
<dbReference type="SMART" id="SM00267">
    <property type="entry name" value="GGDEF"/>
    <property type="match status" value="1"/>
</dbReference>
<organism evidence="5 6">
    <name type="scientific">Kangiella taiwanensis</name>
    <dbReference type="NCBI Taxonomy" id="1079179"/>
    <lineage>
        <taxon>Bacteria</taxon>
        <taxon>Pseudomonadati</taxon>
        <taxon>Pseudomonadota</taxon>
        <taxon>Gammaproteobacteria</taxon>
        <taxon>Kangiellales</taxon>
        <taxon>Kangiellaceae</taxon>
        <taxon>Kangiella</taxon>
    </lineage>
</organism>
<evidence type="ECO:0000256" key="1">
    <source>
        <dbReference type="ARBA" id="ARBA00012528"/>
    </source>
</evidence>
<feature type="transmembrane region" description="Helical" evidence="3">
    <location>
        <begin position="190"/>
        <end position="210"/>
    </location>
</feature>
<dbReference type="PROSITE" id="PS50887">
    <property type="entry name" value="GGDEF"/>
    <property type="match status" value="1"/>
</dbReference>
<dbReference type="Proteomes" id="UP001501294">
    <property type="component" value="Unassembled WGS sequence"/>
</dbReference>
<feature type="transmembrane region" description="Helical" evidence="3">
    <location>
        <begin position="303"/>
        <end position="326"/>
    </location>
</feature>
<dbReference type="InterPro" id="IPR043128">
    <property type="entry name" value="Rev_trsase/Diguanyl_cyclase"/>
</dbReference>
<dbReference type="CDD" id="cd01949">
    <property type="entry name" value="GGDEF"/>
    <property type="match status" value="1"/>
</dbReference>
<dbReference type="SUPFAM" id="SSF55073">
    <property type="entry name" value="Nucleotide cyclase"/>
    <property type="match status" value="1"/>
</dbReference>
<keyword evidence="3" id="KW-0812">Transmembrane</keyword>
<name>A0ABP8HSY5_9GAMM</name>
<dbReference type="SUPFAM" id="SSF49785">
    <property type="entry name" value="Galactose-binding domain-like"/>
    <property type="match status" value="1"/>
</dbReference>
<feature type="transmembrane region" description="Helical" evidence="3">
    <location>
        <begin position="371"/>
        <end position="389"/>
    </location>
</feature>
<comment type="caution">
    <text evidence="5">The sequence shown here is derived from an EMBL/GenBank/DDBJ whole genome shotgun (WGS) entry which is preliminary data.</text>
</comment>
<keyword evidence="3" id="KW-0472">Membrane</keyword>
<reference evidence="6" key="1">
    <citation type="journal article" date="2019" name="Int. J. Syst. Evol. Microbiol.">
        <title>The Global Catalogue of Microorganisms (GCM) 10K type strain sequencing project: providing services to taxonomists for standard genome sequencing and annotation.</title>
        <authorList>
            <consortium name="The Broad Institute Genomics Platform"/>
            <consortium name="The Broad Institute Genome Sequencing Center for Infectious Disease"/>
            <person name="Wu L."/>
            <person name="Ma J."/>
        </authorList>
    </citation>
    <scope>NUCLEOTIDE SEQUENCE [LARGE SCALE GENOMIC DNA]</scope>
    <source>
        <strain evidence="6">JCM 17727</strain>
    </source>
</reference>
<feature type="transmembrane region" description="Helical" evidence="3">
    <location>
        <begin position="217"/>
        <end position="235"/>
    </location>
</feature>
<dbReference type="InterPro" id="IPR050469">
    <property type="entry name" value="Diguanylate_Cyclase"/>
</dbReference>
<evidence type="ECO:0000313" key="6">
    <source>
        <dbReference type="Proteomes" id="UP001501294"/>
    </source>
</evidence>
<dbReference type="EMBL" id="BAABFU010000001">
    <property type="protein sequence ID" value="GAA4343921.1"/>
    <property type="molecule type" value="Genomic_DNA"/>
</dbReference>
<dbReference type="Gene3D" id="3.30.70.270">
    <property type="match status" value="1"/>
</dbReference>
<evidence type="ECO:0000313" key="5">
    <source>
        <dbReference type="EMBL" id="GAA4343921.1"/>
    </source>
</evidence>
<protein>
    <recommendedName>
        <fullName evidence="1">diguanylate cyclase</fullName>
        <ecNumber evidence="1">2.7.7.65</ecNumber>
    </recommendedName>
</protein>
<keyword evidence="6" id="KW-1185">Reference proteome</keyword>
<evidence type="ECO:0000256" key="2">
    <source>
        <dbReference type="ARBA" id="ARBA00034247"/>
    </source>
</evidence>
<accession>A0ABP8HSY5</accession>
<dbReference type="Pfam" id="PF00990">
    <property type="entry name" value="GGDEF"/>
    <property type="match status" value="1"/>
</dbReference>
<dbReference type="InterPro" id="IPR008979">
    <property type="entry name" value="Galactose-bd-like_sf"/>
</dbReference>
<dbReference type="PANTHER" id="PTHR45138">
    <property type="entry name" value="REGULATORY COMPONENTS OF SENSORY TRANSDUCTION SYSTEM"/>
    <property type="match status" value="1"/>
</dbReference>
<dbReference type="NCBIfam" id="TIGR00254">
    <property type="entry name" value="GGDEF"/>
    <property type="match status" value="1"/>
</dbReference>
<dbReference type="RefSeq" id="WP_223577381.1">
    <property type="nucleotide sequence ID" value="NZ_BAABFU010000001.1"/>
</dbReference>
<feature type="domain" description="GGDEF" evidence="4">
    <location>
        <begin position="429"/>
        <end position="561"/>
    </location>
</feature>
<dbReference type="Pfam" id="PF07695">
    <property type="entry name" value="7TMR-DISM_7TM"/>
    <property type="match status" value="1"/>
</dbReference>
<evidence type="ECO:0000259" key="4">
    <source>
        <dbReference type="PROSITE" id="PS50887"/>
    </source>
</evidence>
<dbReference type="EC" id="2.7.7.65" evidence="1"/>
<dbReference type="PANTHER" id="PTHR45138:SF9">
    <property type="entry name" value="DIGUANYLATE CYCLASE DGCM-RELATED"/>
    <property type="match status" value="1"/>
</dbReference>
<feature type="transmembrane region" description="Helical" evidence="3">
    <location>
        <begin position="247"/>
        <end position="266"/>
    </location>
</feature>
<proteinExistence type="predicted"/>
<evidence type="ECO:0000256" key="3">
    <source>
        <dbReference type="SAM" id="Phobius"/>
    </source>
</evidence>
<keyword evidence="3" id="KW-1133">Transmembrane helix</keyword>
<gene>
    <name evidence="5" type="ORF">GCM10023150_02830</name>
</gene>
<sequence>MPLGGRVINHILFTLFLYIFSLLCADTLSANPLSTTQTIELKEYWTLCIQHTEARNVECKTQESVGAIEQSFEDFDGIAIYRTDFTVDKSYQNIPLTLYIPHLRDADEVFLNGYLIGQSGQFPPNFEKATLYSRSYPLPNSRLHFGSDTYNELVIRVYNHARQGGLSSGAPIIQSSQTITDQQVASEGLLMLYVGVMLIIAAVQGFYFAAQPQSRDHLYFGLFCVAEAIYILTYSHFAFASGLNLNIIFRANIVLFGLLTMLFFMFMTSFFKRRTSNWFKIPLLSFLLAYCVASIFIDIDLIYHLVHLLQALSVFVLIPFYLYLFYNAIRDKLPYAKLMASTLAAFIIAVFFDILVDLQILPTFINELEGLISPVFLVAIFIVLTLILIHKHWLYYRNATYDYLTNCLRRSAFIERLDEELHRIHRSENTLVLALLDLDHFKQINDQYNHIVGDNILRAVATRTSDALRDFDLLGRYGGDEFIIAAQVSNEQDASQLLKRIHISITEKPVMNGDKKPLYVTVTIGGVTTDPKTPSSAEELIEKADDILVKGKIKQKGRVHI</sequence>
<dbReference type="Gene3D" id="2.60.120.260">
    <property type="entry name" value="Galactose-binding domain-like"/>
    <property type="match status" value="1"/>
</dbReference>
<dbReference type="InterPro" id="IPR000160">
    <property type="entry name" value="GGDEF_dom"/>
</dbReference>
<feature type="transmembrane region" description="Helical" evidence="3">
    <location>
        <begin position="278"/>
        <end position="297"/>
    </location>
</feature>
<comment type="catalytic activity">
    <reaction evidence="2">
        <text>2 GTP = 3',3'-c-di-GMP + 2 diphosphate</text>
        <dbReference type="Rhea" id="RHEA:24898"/>
        <dbReference type="ChEBI" id="CHEBI:33019"/>
        <dbReference type="ChEBI" id="CHEBI:37565"/>
        <dbReference type="ChEBI" id="CHEBI:58805"/>
        <dbReference type="EC" id="2.7.7.65"/>
    </reaction>
</comment>
<dbReference type="InterPro" id="IPR011623">
    <property type="entry name" value="7TMR_DISM_rcpt_extracell_dom1"/>
</dbReference>